<accession>A0A9P7FPH3</accession>
<dbReference type="Gene3D" id="1.10.10.60">
    <property type="entry name" value="Homeodomain-like"/>
    <property type="match status" value="1"/>
</dbReference>
<evidence type="ECO:0000256" key="2">
    <source>
        <dbReference type="ARBA" id="ARBA00023125"/>
    </source>
</evidence>
<gene>
    <name evidence="8" type="ORF">H0H81_001521</name>
</gene>
<feature type="compositionally biased region" description="Basic and acidic residues" evidence="6">
    <location>
        <begin position="247"/>
        <end position="263"/>
    </location>
</feature>
<comment type="similarity">
    <text evidence="1">Belongs to the TALE/M-ATYP homeobox family.</text>
</comment>
<comment type="subcellular location">
    <subcellularLocation>
        <location evidence="5">Nucleus</location>
    </subcellularLocation>
</comment>
<keyword evidence="4 5" id="KW-0539">Nucleus</keyword>
<feature type="region of interest" description="Disordered" evidence="6">
    <location>
        <begin position="587"/>
        <end position="607"/>
    </location>
</feature>
<dbReference type="GO" id="GO:0003677">
    <property type="term" value="F:DNA binding"/>
    <property type="evidence" value="ECO:0007669"/>
    <property type="project" value="UniProtKB-UniRule"/>
</dbReference>
<dbReference type="SMART" id="SM00389">
    <property type="entry name" value="HOX"/>
    <property type="match status" value="1"/>
</dbReference>
<keyword evidence="2 5" id="KW-0238">DNA-binding</keyword>
<keyword evidence="9" id="KW-1185">Reference proteome</keyword>
<feature type="domain" description="Homeobox" evidence="7">
    <location>
        <begin position="133"/>
        <end position="169"/>
    </location>
</feature>
<dbReference type="GO" id="GO:0006355">
    <property type="term" value="P:regulation of DNA-templated transcription"/>
    <property type="evidence" value="ECO:0007669"/>
    <property type="project" value="InterPro"/>
</dbReference>
<feature type="compositionally biased region" description="Polar residues" evidence="6">
    <location>
        <begin position="590"/>
        <end position="600"/>
    </location>
</feature>
<dbReference type="EMBL" id="JABCKI010006355">
    <property type="protein sequence ID" value="KAG5634564.1"/>
    <property type="molecule type" value="Genomic_DNA"/>
</dbReference>
<dbReference type="InterPro" id="IPR001356">
    <property type="entry name" value="HD"/>
</dbReference>
<dbReference type="InterPro" id="IPR024441">
    <property type="entry name" value="Homeodomain1_C"/>
</dbReference>
<feature type="region of interest" description="Disordered" evidence="6">
    <location>
        <begin position="298"/>
        <end position="335"/>
    </location>
</feature>
<evidence type="ECO:0000256" key="4">
    <source>
        <dbReference type="ARBA" id="ARBA00023242"/>
    </source>
</evidence>
<dbReference type="AlphaFoldDB" id="A0A9P7FPH3"/>
<protein>
    <recommendedName>
        <fullName evidence="7">Homeobox domain-containing protein</fullName>
    </recommendedName>
</protein>
<evidence type="ECO:0000259" key="7">
    <source>
        <dbReference type="PROSITE" id="PS50071"/>
    </source>
</evidence>
<feature type="region of interest" description="Disordered" evidence="6">
    <location>
        <begin position="247"/>
        <end position="281"/>
    </location>
</feature>
<reference evidence="8" key="2">
    <citation type="submission" date="2021-10" db="EMBL/GenBank/DDBJ databases">
        <title>Phylogenomics reveals ancestral predisposition of the termite-cultivated fungus Termitomyces towards a domesticated lifestyle.</title>
        <authorList>
            <person name="Auxier B."/>
            <person name="Grum-Grzhimaylo A."/>
            <person name="Cardenas M.E."/>
            <person name="Lodge J.D."/>
            <person name="Laessoe T."/>
            <person name="Pedersen O."/>
            <person name="Smith M.E."/>
            <person name="Kuyper T.W."/>
            <person name="Franco-Molano E.A."/>
            <person name="Baroni T.J."/>
            <person name="Aanen D.K."/>
        </authorList>
    </citation>
    <scope>NUCLEOTIDE SEQUENCE</scope>
    <source>
        <strain evidence="8">D49</strain>
    </source>
</reference>
<dbReference type="Pfam" id="PF12737">
    <property type="entry name" value="Mating_C"/>
    <property type="match status" value="2"/>
</dbReference>
<dbReference type="CDD" id="cd00086">
    <property type="entry name" value="homeodomain"/>
    <property type="match status" value="1"/>
</dbReference>
<dbReference type="InterPro" id="IPR008422">
    <property type="entry name" value="KN_HD"/>
</dbReference>
<comment type="caution">
    <text evidence="8">The sequence shown here is derived from an EMBL/GenBank/DDBJ whole genome shotgun (WGS) entry which is preliminary data.</text>
</comment>
<dbReference type="OrthoDB" id="250329at2759"/>
<evidence type="ECO:0000313" key="9">
    <source>
        <dbReference type="Proteomes" id="UP000717328"/>
    </source>
</evidence>
<reference evidence="8" key="1">
    <citation type="submission" date="2021-02" db="EMBL/GenBank/DDBJ databases">
        <authorList>
            <person name="Nieuwenhuis M."/>
            <person name="Van De Peppel L.J.J."/>
        </authorList>
    </citation>
    <scope>NUCLEOTIDE SEQUENCE</scope>
    <source>
        <strain evidence="8">D49</strain>
    </source>
</reference>
<evidence type="ECO:0000313" key="8">
    <source>
        <dbReference type="EMBL" id="KAG5634564.1"/>
    </source>
</evidence>
<sequence length="632" mass="70501">MDNELDTQCLHRISLIEADLLHHDRLSGEEFIFRWKAHADFLKQTIETGSLSPSTLATAEALADRAYAAVESLIELELLAKKLTLTIIDETTSILAATPSMEILPSHIKSIDLSPSPGHIKLCYEWLLDNLSNPYPTTGVRNNIAQRTGAARKDIDNWFIDARKRIGWNTLRKRHFANKRVDIVDASTRFFVQDDDKRPLDTNVELEFASIQKCAKDLYADRFTETKLANQLDTAVKDLTPSVKVQARKEAERRHQEAHRRGQEALAASSYPSPKHSPGRSPELFNLVPLEDEDLVTTHSESITGRKRCSQTPDEDNVHPNKRNSLITSPPAAIDPTLLPSISRKRRLSDADVNGIPKRPRNLPTGPRMHVVSDPLPGPSVLSEATRMGEWFNTHFGIPEPVVVDDLDTSQQLDVEVFNYSFVDLESPLTIPEPLSRESYSPQILDNAVPALVADEPPVGNEISTNTFDINELFTEYEEPSAKFSSGDLANHGHHPSQFMLRPPLVDFSSLTNLPSIPFDIPFDLTLDVDTAPSLSLYNDSNFTWFLPPFIPDPSGLNPVEILHDFGVAQDASLMFGNTALEIDTLPAMPTSTGLPSSEVPQEEDKAEMERRLAEMKEAMRTLEQKIAQTSS</sequence>
<organism evidence="8 9">
    <name type="scientific">Sphagnurus paluster</name>
    <dbReference type="NCBI Taxonomy" id="117069"/>
    <lineage>
        <taxon>Eukaryota</taxon>
        <taxon>Fungi</taxon>
        <taxon>Dikarya</taxon>
        <taxon>Basidiomycota</taxon>
        <taxon>Agaricomycotina</taxon>
        <taxon>Agaricomycetes</taxon>
        <taxon>Agaricomycetidae</taxon>
        <taxon>Agaricales</taxon>
        <taxon>Tricholomatineae</taxon>
        <taxon>Lyophyllaceae</taxon>
        <taxon>Sphagnurus</taxon>
    </lineage>
</organism>
<evidence type="ECO:0000256" key="3">
    <source>
        <dbReference type="ARBA" id="ARBA00023155"/>
    </source>
</evidence>
<proteinExistence type="inferred from homology"/>
<dbReference type="GO" id="GO:0005634">
    <property type="term" value="C:nucleus"/>
    <property type="evidence" value="ECO:0007669"/>
    <property type="project" value="UniProtKB-SubCell"/>
</dbReference>
<dbReference type="InterPro" id="IPR009057">
    <property type="entry name" value="Homeodomain-like_sf"/>
</dbReference>
<keyword evidence="3 5" id="KW-0371">Homeobox</keyword>
<name>A0A9P7FPH3_9AGAR</name>
<dbReference type="Proteomes" id="UP000717328">
    <property type="component" value="Unassembled WGS sequence"/>
</dbReference>
<dbReference type="Pfam" id="PF05920">
    <property type="entry name" value="Homeobox_KN"/>
    <property type="match status" value="1"/>
</dbReference>
<evidence type="ECO:0000256" key="6">
    <source>
        <dbReference type="SAM" id="MobiDB-lite"/>
    </source>
</evidence>
<evidence type="ECO:0000256" key="1">
    <source>
        <dbReference type="ARBA" id="ARBA00005800"/>
    </source>
</evidence>
<dbReference type="PROSITE" id="PS50071">
    <property type="entry name" value="HOMEOBOX_2"/>
    <property type="match status" value="1"/>
</dbReference>
<feature type="DNA-binding region" description="Homeobox" evidence="5">
    <location>
        <begin position="135"/>
        <end position="170"/>
    </location>
</feature>
<evidence type="ECO:0000256" key="5">
    <source>
        <dbReference type="PROSITE-ProRule" id="PRU00108"/>
    </source>
</evidence>
<dbReference type="SUPFAM" id="SSF46689">
    <property type="entry name" value="Homeodomain-like"/>
    <property type="match status" value="1"/>
</dbReference>